<dbReference type="EMBL" id="APAU02000229">
    <property type="protein sequence ID" value="EUB54618.1"/>
    <property type="molecule type" value="Genomic_DNA"/>
</dbReference>
<gene>
    <name evidence="1" type="ORF">EGR_10525</name>
</gene>
<dbReference type="AlphaFoldDB" id="W6U0Q7"/>
<dbReference type="KEGG" id="egl:EGR_10525"/>
<organism evidence="1 2">
    <name type="scientific">Echinococcus granulosus</name>
    <name type="common">Hydatid tapeworm</name>
    <dbReference type="NCBI Taxonomy" id="6210"/>
    <lineage>
        <taxon>Eukaryota</taxon>
        <taxon>Metazoa</taxon>
        <taxon>Spiralia</taxon>
        <taxon>Lophotrochozoa</taxon>
        <taxon>Platyhelminthes</taxon>
        <taxon>Cestoda</taxon>
        <taxon>Eucestoda</taxon>
        <taxon>Cyclophyllidea</taxon>
        <taxon>Taeniidae</taxon>
        <taxon>Echinococcus</taxon>
        <taxon>Echinococcus granulosus group</taxon>
    </lineage>
</organism>
<evidence type="ECO:0000313" key="1">
    <source>
        <dbReference type="EMBL" id="EUB54618.1"/>
    </source>
</evidence>
<reference evidence="1 2" key="1">
    <citation type="journal article" date="2013" name="Nat. Genet.">
        <title>The genome of the hydatid tapeworm Echinococcus granulosus.</title>
        <authorList>
            <person name="Zheng H."/>
            <person name="Zhang W."/>
            <person name="Zhang L."/>
            <person name="Zhang Z."/>
            <person name="Li J."/>
            <person name="Lu G."/>
            <person name="Zhu Y."/>
            <person name="Wang Y."/>
            <person name="Huang Y."/>
            <person name="Liu J."/>
            <person name="Kang H."/>
            <person name="Chen J."/>
            <person name="Wang L."/>
            <person name="Chen A."/>
            <person name="Yu S."/>
            <person name="Gao Z."/>
            <person name="Jin L."/>
            <person name="Gu W."/>
            <person name="Wang Z."/>
            <person name="Zhao L."/>
            <person name="Shi B."/>
            <person name="Wen H."/>
            <person name="Lin R."/>
            <person name="Jones M.K."/>
            <person name="Brejova B."/>
            <person name="Vinar T."/>
            <person name="Zhao G."/>
            <person name="McManus D.P."/>
            <person name="Chen Z."/>
            <person name="Zhou Y."/>
            <person name="Wang S."/>
        </authorList>
    </citation>
    <scope>NUCLEOTIDE SEQUENCE [LARGE SCALE GENOMIC DNA]</scope>
</reference>
<keyword evidence="2" id="KW-1185">Reference proteome</keyword>
<dbReference type="GeneID" id="36346240"/>
<dbReference type="CTD" id="36346240"/>
<dbReference type="Proteomes" id="UP000019149">
    <property type="component" value="Unassembled WGS sequence"/>
</dbReference>
<evidence type="ECO:0000313" key="2">
    <source>
        <dbReference type="Proteomes" id="UP000019149"/>
    </source>
</evidence>
<comment type="caution">
    <text evidence="1">The sequence shown here is derived from an EMBL/GenBank/DDBJ whole genome shotgun (WGS) entry which is preliminary data.</text>
</comment>
<accession>W6U0Q7</accession>
<name>W6U0Q7_ECHGR</name>
<sequence>MASYKRLRCLDALLPGIGTTSLPQAIASDTIAWILKLRCPGC</sequence>
<dbReference type="RefSeq" id="XP_024345814.1">
    <property type="nucleotide sequence ID" value="XM_024499774.1"/>
</dbReference>
<proteinExistence type="predicted"/>
<protein>
    <submittedName>
        <fullName evidence="1">Uncharacterized protein</fullName>
    </submittedName>
</protein>